<evidence type="ECO:0000256" key="6">
    <source>
        <dbReference type="ARBA" id="ARBA00029447"/>
    </source>
</evidence>
<dbReference type="RefSeq" id="WP_402701944.1">
    <property type="nucleotide sequence ID" value="NZ_JBIUZV010000009.1"/>
</dbReference>
<dbReference type="SMART" id="SM00304">
    <property type="entry name" value="HAMP"/>
    <property type="match status" value="1"/>
</dbReference>
<organism evidence="11 12">
    <name type="scientific">Herbaspirillum chlorophenolicum</name>
    <dbReference type="NCBI Taxonomy" id="211589"/>
    <lineage>
        <taxon>Bacteria</taxon>
        <taxon>Pseudomonadati</taxon>
        <taxon>Pseudomonadota</taxon>
        <taxon>Betaproteobacteria</taxon>
        <taxon>Burkholderiales</taxon>
        <taxon>Oxalobacteraceae</taxon>
        <taxon>Herbaspirillum</taxon>
    </lineage>
</organism>
<evidence type="ECO:0000256" key="2">
    <source>
        <dbReference type="ARBA" id="ARBA00022475"/>
    </source>
</evidence>
<dbReference type="PANTHER" id="PTHR43531:SF16">
    <property type="entry name" value="METHYL-ACCEPTING CHEMOTAXIS PROTEIN II"/>
    <property type="match status" value="1"/>
</dbReference>
<dbReference type="PANTHER" id="PTHR43531">
    <property type="entry name" value="PROTEIN ICFG"/>
    <property type="match status" value="1"/>
</dbReference>
<keyword evidence="3 8" id="KW-0812">Transmembrane</keyword>
<accession>A0ABW8F246</accession>
<dbReference type="InterPro" id="IPR033479">
    <property type="entry name" value="dCache_1"/>
</dbReference>
<dbReference type="SMART" id="SM00283">
    <property type="entry name" value="MA"/>
    <property type="match status" value="1"/>
</dbReference>
<feature type="transmembrane region" description="Helical" evidence="8">
    <location>
        <begin position="275"/>
        <end position="298"/>
    </location>
</feature>
<evidence type="ECO:0000313" key="12">
    <source>
        <dbReference type="Proteomes" id="UP001617427"/>
    </source>
</evidence>
<sequence>MFKSIKTRIMFFSIALLVASLAVVGAVSFFIIKIDNDRTVDRNAHAVTDGFASAINEWVASKAAMTAAAADGVLNADPVFVIQQLQKSGGFYVTTFGKEDKTAFTSSADGLPPGYDPTQRAWYLQSVKAGKPVLTKPYTDVATKKPMVSFTAQVKKDGAMVGVVAAAVFLDGVSEVVRSIHPTPASFAFLVDRDGLMLAHPEAQWVNKPAKEWNPELTTERLNAISGEDKSIKMQLNGATKLVRPVPIKGTEWTLILAMDEADANAGMRNAMQSAIVALLIVALAAAAIMSVLTTAVFKRLSRVRNAMDSVASGNGDLTMRLPEDGADEVTQISRSFNQFVTKITTILLDIRNSSDTVKVSSAEIATGNQDLSARTEQQAGALEETASAMEQLTSTVKQNSDNARRANELAATASNIATQGGEVVGNVVATMDAINASSQKIADIIGVIDGIAFQTNILALNAAVEAARAGEQGRGFAVVASEVRSLAQRSAQAAKEIKDLIDTSVAKVADGGVLVAKAGQTMTEIVSSIRSVNTIVGEIANASIEQSAGIDEVNLAITHIDEGTQQNAALVEQAAAAAQSLQDEASRLATIVGGFKMH</sequence>
<dbReference type="Proteomes" id="UP001617427">
    <property type="component" value="Unassembled WGS sequence"/>
</dbReference>
<keyword evidence="5 8" id="KW-0472">Membrane</keyword>
<evidence type="ECO:0000313" key="11">
    <source>
        <dbReference type="EMBL" id="MFJ3047357.1"/>
    </source>
</evidence>
<evidence type="ECO:0000256" key="3">
    <source>
        <dbReference type="ARBA" id="ARBA00022692"/>
    </source>
</evidence>
<evidence type="ECO:0000256" key="1">
    <source>
        <dbReference type="ARBA" id="ARBA00004651"/>
    </source>
</evidence>
<gene>
    <name evidence="11" type="ORF">ACIPEN_16125</name>
</gene>
<dbReference type="Pfam" id="PF00672">
    <property type="entry name" value="HAMP"/>
    <property type="match status" value="1"/>
</dbReference>
<dbReference type="Gene3D" id="1.10.287.950">
    <property type="entry name" value="Methyl-accepting chemotaxis protein"/>
    <property type="match status" value="1"/>
</dbReference>
<name>A0ABW8F246_9BURK</name>
<dbReference type="InterPro" id="IPR004089">
    <property type="entry name" value="MCPsignal_dom"/>
</dbReference>
<proteinExistence type="inferred from homology"/>
<feature type="domain" description="HAMP" evidence="10">
    <location>
        <begin position="295"/>
        <end position="349"/>
    </location>
</feature>
<keyword evidence="7" id="KW-0807">Transducer</keyword>
<dbReference type="EMBL" id="JBIUZV010000009">
    <property type="protein sequence ID" value="MFJ3047357.1"/>
    <property type="molecule type" value="Genomic_DNA"/>
</dbReference>
<evidence type="ECO:0000259" key="9">
    <source>
        <dbReference type="PROSITE" id="PS50111"/>
    </source>
</evidence>
<dbReference type="Gene3D" id="3.30.450.20">
    <property type="entry name" value="PAS domain"/>
    <property type="match status" value="2"/>
</dbReference>
<comment type="similarity">
    <text evidence="6">Belongs to the methyl-accepting chemotaxis (MCP) protein family.</text>
</comment>
<evidence type="ECO:0000256" key="4">
    <source>
        <dbReference type="ARBA" id="ARBA00022989"/>
    </source>
</evidence>
<dbReference type="CDD" id="cd12913">
    <property type="entry name" value="PDC1_MCP_like"/>
    <property type="match status" value="1"/>
</dbReference>
<feature type="domain" description="Methyl-accepting transducer" evidence="9">
    <location>
        <begin position="354"/>
        <end position="583"/>
    </location>
</feature>
<dbReference type="Pfam" id="PF00015">
    <property type="entry name" value="MCPsignal"/>
    <property type="match status" value="1"/>
</dbReference>
<dbReference type="PROSITE" id="PS50111">
    <property type="entry name" value="CHEMOTAXIS_TRANSDUC_2"/>
    <property type="match status" value="1"/>
</dbReference>
<dbReference type="InterPro" id="IPR029151">
    <property type="entry name" value="Sensor-like_sf"/>
</dbReference>
<protein>
    <submittedName>
        <fullName evidence="11">Methyl-accepting chemotaxis protein</fullName>
    </submittedName>
</protein>
<dbReference type="InterPro" id="IPR051310">
    <property type="entry name" value="MCP_chemotaxis"/>
</dbReference>
<dbReference type="SUPFAM" id="SSF58104">
    <property type="entry name" value="Methyl-accepting chemotaxis protein (MCP) signaling domain"/>
    <property type="match status" value="1"/>
</dbReference>
<comment type="caution">
    <text evidence="11">The sequence shown here is derived from an EMBL/GenBank/DDBJ whole genome shotgun (WGS) entry which is preliminary data.</text>
</comment>
<evidence type="ECO:0000256" key="5">
    <source>
        <dbReference type="ARBA" id="ARBA00023136"/>
    </source>
</evidence>
<reference evidence="11 12" key="1">
    <citation type="submission" date="2024-10" db="EMBL/GenBank/DDBJ databases">
        <title>The Natural Products Discovery Center: Release of the First 8490 Sequenced Strains for Exploring Actinobacteria Biosynthetic Diversity.</title>
        <authorList>
            <person name="Kalkreuter E."/>
            <person name="Kautsar S.A."/>
            <person name="Yang D."/>
            <person name="Bader C.D."/>
            <person name="Teijaro C.N."/>
            <person name="Fluegel L."/>
            <person name="Davis C.M."/>
            <person name="Simpson J.R."/>
            <person name="Lauterbach L."/>
            <person name="Steele A.D."/>
            <person name="Gui C."/>
            <person name="Meng S."/>
            <person name="Li G."/>
            <person name="Viehrig K."/>
            <person name="Ye F."/>
            <person name="Su P."/>
            <person name="Kiefer A.F."/>
            <person name="Nichols A."/>
            <person name="Cepeda A.J."/>
            <person name="Yan W."/>
            <person name="Fan B."/>
            <person name="Jiang Y."/>
            <person name="Adhikari A."/>
            <person name="Zheng C.-J."/>
            <person name="Schuster L."/>
            <person name="Cowan T.M."/>
            <person name="Smanski M.J."/>
            <person name="Chevrette M.G."/>
            <person name="De Carvalho L.P.S."/>
            <person name="Shen B."/>
        </authorList>
    </citation>
    <scope>NUCLEOTIDE SEQUENCE [LARGE SCALE GENOMIC DNA]</scope>
    <source>
        <strain evidence="11 12">NPDC087045</strain>
    </source>
</reference>
<keyword evidence="2" id="KW-1003">Cell membrane</keyword>
<keyword evidence="4 8" id="KW-1133">Transmembrane helix</keyword>
<comment type="subcellular location">
    <subcellularLocation>
        <location evidence="1">Cell membrane</location>
        <topology evidence="1">Multi-pass membrane protein</topology>
    </subcellularLocation>
</comment>
<evidence type="ECO:0000256" key="7">
    <source>
        <dbReference type="PROSITE-ProRule" id="PRU00284"/>
    </source>
</evidence>
<keyword evidence="12" id="KW-1185">Reference proteome</keyword>
<dbReference type="Pfam" id="PF02743">
    <property type="entry name" value="dCache_1"/>
    <property type="match status" value="1"/>
</dbReference>
<evidence type="ECO:0000259" key="10">
    <source>
        <dbReference type="PROSITE" id="PS50885"/>
    </source>
</evidence>
<dbReference type="CDD" id="cd06225">
    <property type="entry name" value="HAMP"/>
    <property type="match status" value="1"/>
</dbReference>
<evidence type="ECO:0000256" key="8">
    <source>
        <dbReference type="SAM" id="Phobius"/>
    </source>
</evidence>
<dbReference type="SUPFAM" id="SSF103190">
    <property type="entry name" value="Sensory domain-like"/>
    <property type="match status" value="1"/>
</dbReference>
<dbReference type="CDD" id="cd11386">
    <property type="entry name" value="MCP_signal"/>
    <property type="match status" value="1"/>
</dbReference>
<dbReference type="CDD" id="cd12912">
    <property type="entry name" value="PDC2_MCP_like"/>
    <property type="match status" value="1"/>
</dbReference>
<dbReference type="InterPro" id="IPR003660">
    <property type="entry name" value="HAMP_dom"/>
</dbReference>
<dbReference type="PROSITE" id="PS50885">
    <property type="entry name" value="HAMP"/>
    <property type="match status" value="1"/>
</dbReference>